<dbReference type="EC" id="1.8.1.2" evidence="10"/>
<dbReference type="InterPro" id="IPR001094">
    <property type="entry name" value="Flavdoxin-like"/>
</dbReference>
<dbReference type="EMBL" id="JACSGR010000002">
    <property type="protein sequence ID" value="MBH5328703.1"/>
    <property type="molecule type" value="Genomic_DNA"/>
</dbReference>
<comment type="caution">
    <text evidence="13">The sequence shown here is derived from an EMBL/GenBank/DDBJ whole genome shotgun (WGS) entry which is preliminary data.</text>
</comment>
<dbReference type="InterPro" id="IPR017927">
    <property type="entry name" value="FAD-bd_FR_type"/>
</dbReference>
<gene>
    <name evidence="13" type="ORF">H9Q10_03345</name>
</gene>
<evidence type="ECO:0000256" key="10">
    <source>
        <dbReference type="PIRNR" id="PIRNR000207"/>
    </source>
</evidence>
<dbReference type="PRINTS" id="PR00369">
    <property type="entry name" value="FLAVODOXIN"/>
</dbReference>
<keyword evidence="7 10" id="KW-0249">Electron transport</keyword>
<dbReference type="PROSITE" id="PS51384">
    <property type="entry name" value="FAD_FR"/>
    <property type="match status" value="1"/>
</dbReference>
<evidence type="ECO:0000256" key="7">
    <source>
        <dbReference type="ARBA" id="ARBA00022982"/>
    </source>
</evidence>
<protein>
    <recommendedName>
        <fullName evidence="10">Sulfite reductase [NADPH] flavoprotein alpha-component</fullName>
        <shortName evidence="10">SiR-FP</shortName>
        <ecNumber evidence="10">1.8.1.2</ecNumber>
    </recommendedName>
</protein>
<keyword evidence="9 10" id="KW-0198">Cysteine biosynthesis</keyword>
<evidence type="ECO:0000256" key="1">
    <source>
        <dbReference type="ARBA" id="ARBA00022448"/>
    </source>
</evidence>
<dbReference type="InterPro" id="IPR003097">
    <property type="entry name" value="CysJ-like_FAD-binding"/>
</dbReference>
<dbReference type="InterPro" id="IPR017938">
    <property type="entry name" value="Riboflavin_synthase-like_b-brl"/>
</dbReference>
<dbReference type="Pfam" id="PF00175">
    <property type="entry name" value="NAD_binding_1"/>
    <property type="match status" value="1"/>
</dbReference>
<keyword evidence="5 10" id="KW-0274">FAD</keyword>
<comment type="cofactor">
    <cofactor evidence="10">
        <name>FMN</name>
        <dbReference type="ChEBI" id="CHEBI:58210"/>
    </cofactor>
    <text evidence="10">Binds 1 FMN per subunit.</text>
</comment>
<dbReference type="Pfam" id="PF00258">
    <property type="entry name" value="Flavodoxin_1"/>
    <property type="match status" value="1"/>
</dbReference>
<comment type="cofactor">
    <cofactor evidence="10">
        <name>FAD</name>
        <dbReference type="ChEBI" id="CHEBI:57692"/>
    </cofactor>
    <text evidence="10">Binds 1 FAD per subunit.</text>
</comment>
<dbReference type="InterPro" id="IPR023173">
    <property type="entry name" value="NADPH_Cyt_P450_Rdtase_alpha"/>
</dbReference>
<evidence type="ECO:0000256" key="9">
    <source>
        <dbReference type="ARBA" id="ARBA00023192"/>
    </source>
</evidence>
<keyword evidence="3 10" id="KW-0285">Flavoprotein</keyword>
<dbReference type="InterPro" id="IPR001433">
    <property type="entry name" value="OxRdtase_FAD/NAD-bd"/>
</dbReference>
<dbReference type="PIRSF" id="PIRSF000207">
    <property type="entry name" value="SiR-FP_CysJ"/>
    <property type="match status" value="1"/>
</dbReference>
<organism evidence="13 14">
    <name type="scientific">Eikenella glucosivorans</name>
    <dbReference type="NCBI Taxonomy" id="2766967"/>
    <lineage>
        <taxon>Bacteria</taxon>
        <taxon>Pseudomonadati</taxon>
        <taxon>Pseudomonadota</taxon>
        <taxon>Betaproteobacteria</taxon>
        <taxon>Neisseriales</taxon>
        <taxon>Neisseriaceae</taxon>
        <taxon>Eikenella</taxon>
    </lineage>
</organism>
<dbReference type="SUPFAM" id="SSF63380">
    <property type="entry name" value="Riboflavin synthase domain-like"/>
    <property type="match status" value="1"/>
</dbReference>
<evidence type="ECO:0000259" key="12">
    <source>
        <dbReference type="PROSITE" id="PS51384"/>
    </source>
</evidence>
<keyword evidence="8 10" id="KW-0560">Oxidoreductase</keyword>
<proteinExistence type="predicted"/>
<evidence type="ECO:0000313" key="14">
    <source>
        <dbReference type="Proteomes" id="UP000768471"/>
    </source>
</evidence>
<dbReference type="PRINTS" id="PR00371">
    <property type="entry name" value="FPNCR"/>
</dbReference>
<comment type="pathway">
    <text evidence="10">Sulfur metabolism; hydrogen sulfide biosynthesis; hydrogen sulfide from sulfite (NADPH route): step 1/1.</text>
</comment>
<dbReference type="Gene3D" id="3.40.50.80">
    <property type="entry name" value="Nucleotide-binding domain of ferredoxin-NADP reductase (FNR) module"/>
    <property type="match status" value="1"/>
</dbReference>
<dbReference type="RefSeq" id="WP_197902612.1">
    <property type="nucleotide sequence ID" value="NZ_JACSGR010000002.1"/>
</dbReference>
<comment type="subunit">
    <text evidence="10">Alpha(8)-beta(8). The alpha component is a flavoprotein, the beta component is a hemoprotein.</text>
</comment>
<evidence type="ECO:0000256" key="3">
    <source>
        <dbReference type="ARBA" id="ARBA00022630"/>
    </source>
</evidence>
<dbReference type="Proteomes" id="UP000768471">
    <property type="component" value="Unassembled WGS sequence"/>
</dbReference>
<dbReference type="PANTHER" id="PTHR19384">
    <property type="entry name" value="NITRIC OXIDE SYNTHASE-RELATED"/>
    <property type="match status" value="1"/>
</dbReference>
<dbReference type="InterPro" id="IPR010199">
    <property type="entry name" value="CysJ"/>
</dbReference>
<evidence type="ECO:0000313" key="13">
    <source>
        <dbReference type="EMBL" id="MBH5328703.1"/>
    </source>
</evidence>
<dbReference type="SUPFAM" id="SSF52218">
    <property type="entry name" value="Flavoproteins"/>
    <property type="match status" value="1"/>
</dbReference>
<evidence type="ECO:0000259" key="11">
    <source>
        <dbReference type="PROSITE" id="PS50902"/>
    </source>
</evidence>
<keyword evidence="2 10" id="KW-0028">Amino-acid biosynthesis</keyword>
<dbReference type="PROSITE" id="PS50902">
    <property type="entry name" value="FLAVODOXIN_LIKE"/>
    <property type="match status" value="1"/>
</dbReference>
<evidence type="ECO:0000256" key="2">
    <source>
        <dbReference type="ARBA" id="ARBA00022605"/>
    </source>
</evidence>
<name>A0ABS0N8Q8_9NEIS</name>
<dbReference type="InterPro" id="IPR008254">
    <property type="entry name" value="Flavodoxin/NO_synth"/>
</dbReference>
<evidence type="ECO:0000256" key="4">
    <source>
        <dbReference type="ARBA" id="ARBA00022643"/>
    </source>
</evidence>
<reference evidence="13 14" key="1">
    <citation type="submission" date="2020-09" db="EMBL/GenBank/DDBJ databases">
        <title>Eikenella S3660 sp. nov., isolated from a throat swab.</title>
        <authorList>
            <person name="Buhl M."/>
        </authorList>
    </citation>
    <scope>NUCLEOTIDE SEQUENCE [LARGE SCALE GENOMIC DNA]</scope>
    <source>
        <strain evidence="13 14">S3360</strain>
    </source>
</reference>
<dbReference type="InterPro" id="IPR001709">
    <property type="entry name" value="Flavoprot_Pyr_Nucl_cyt_Rdtase"/>
</dbReference>
<feature type="domain" description="FAD-binding FR-type" evidence="12">
    <location>
        <begin position="233"/>
        <end position="445"/>
    </location>
</feature>
<dbReference type="SUPFAM" id="SSF52343">
    <property type="entry name" value="Ferredoxin reductase-like, C-terminal NADP-linked domain"/>
    <property type="match status" value="1"/>
</dbReference>
<keyword evidence="4 10" id="KW-0288">FMN</keyword>
<dbReference type="InterPro" id="IPR039261">
    <property type="entry name" value="FNR_nucleotide-bd"/>
</dbReference>
<feature type="domain" description="Flavodoxin-like" evidence="11">
    <location>
        <begin position="60"/>
        <end position="198"/>
    </location>
</feature>
<dbReference type="GO" id="GO:0004783">
    <property type="term" value="F:sulfite reductase (NADPH) activity"/>
    <property type="evidence" value="ECO:0007669"/>
    <property type="project" value="UniProtKB-EC"/>
</dbReference>
<sequence length="596" mass="63862">MNPLPPDFAAQLAALSPLQLAWLSGYCWAQAGGQAVPSDVAAPAAAAHSAPSAPAEPLRVAVISASQTGNARAVAEQLQQKLAAAGVHATHIAAADYKPKNLAAERLVLLVTSTQGEGEPPEEALSLYKLLSGKKAPQLAGLRFAVLGLGDSSYPLFCGAARDFDRLLADLGGERLLERQDCDLDYRATAEAWLERIVPLVCEQAAAAAPAAVPSGVSASTGTAAPASAYGKANPFPATLLARQKITGRDSDKDVRHIELDLSGSGLSYRAGDALGVWFDNDPAVVDEILAAVSLTGEEEASINGQVKPIRQALLHDLEIGLNTPQFVQGYAEISGSPELQQAAEGNAAAYAAANPVAGIVSRHPAKLTATQLAGLLRPLAPRLYSISSAPEEAGEEVHLTVGVLRYEHHGIPRTGAASGFLAERIAEDETVRVFVEPNPRFRLPENPETPVVMIGAGTGIAPFRAFMQQRAANGDSGKNWLFFGNPHFTQDFLYQTEWQAWAKEGLLSKYSFAWSRDQAEKIYVQHKIREEAAELWQWLQQGAYVYVCGDASRMAKDVEQALLAVIAEQGRLSPDEAEDYLDTLRQEGRYRRDVY</sequence>
<accession>A0ABS0N8Q8</accession>
<keyword evidence="6 10" id="KW-0521">NADP</keyword>
<dbReference type="NCBIfam" id="TIGR01931">
    <property type="entry name" value="cysJ"/>
    <property type="match status" value="1"/>
</dbReference>
<keyword evidence="14" id="KW-1185">Reference proteome</keyword>
<dbReference type="PANTHER" id="PTHR19384:SF128">
    <property type="entry name" value="NADPH OXIDOREDUCTASE A"/>
    <property type="match status" value="1"/>
</dbReference>
<dbReference type="Gene3D" id="1.20.990.10">
    <property type="entry name" value="NADPH-cytochrome p450 Reductase, Chain A, domain 3"/>
    <property type="match status" value="1"/>
</dbReference>
<evidence type="ECO:0000256" key="6">
    <source>
        <dbReference type="ARBA" id="ARBA00022857"/>
    </source>
</evidence>
<comment type="function">
    <text evidence="10">Component of the sulfite reductase complex that catalyzes the 6-electron reduction of sulfite to sulfide. This is one of several activities required for the biosynthesis of L-cysteine from sulfate. The flavoprotein component catalyzes the electron flow from NADPH -&gt; FAD -&gt; FMN to the hemoprotein component.</text>
</comment>
<dbReference type="CDD" id="cd06199">
    <property type="entry name" value="SiR"/>
    <property type="match status" value="1"/>
</dbReference>
<dbReference type="Pfam" id="PF00667">
    <property type="entry name" value="FAD_binding_1"/>
    <property type="match status" value="2"/>
</dbReference>
<evidence type="ECO:0000256" key="5">
    <source>
        <dbReference type="ARBA" id="ARBA00022827"/>
    </source>
</evidence>
<dbReference type="Gene3D" id="2.40.30.10">
    <property type="entry name" value="Translation factors"/>
    <property type="match status" value="1"/>
</dbReference>
<dbReference type="Gene3D" id="3.40.50.360">
    <property type="match status" value="1"/>
</dbReference>
<dbReference type="InterPro" id="IPR029039">
    <property type="entry name" value="Flavoprotein-like_sf"/>
</dbReference>
<comment type="catalytic activity">
    <reaction evidence="10">
        <text>hydrogen sulfide + 3 NADP(+) + 3 H2O = sulfite + 3 NADPH + 4 H(+)</text>
        <dbReference type="Rhea" id="RHEA:13801"/>
        <dbReference type="ChEBI" id="CHEBI:15377"/>
        <dbReference type="ChEBI" id="CHEBI:15378"/>
        <dbReference type="ChEBI" id="CHEBI:17359"/>
        <dbReference type="ChEBI" id="CHEBI:29919"/>
        <dbReference type="ChEBI" id="CHEBI:57783"/>
        <dbReference type="ChEBI" id="CHEBI:58349"/>
        <dbReference type="EC" id="1.8.1.2"/>
    </reaction>
</comment>
<keyword evidence="1 10" id="KW-0813">Transport</keyword>
<evidence type="ECO:0000256" key="8">
    <source>
        <dbReference type="ARBA" id="ARBA00023002"/>
    </source>
</evidence>